<keyword evidence="4 7" id="KW-0863">Zinc-finger</keyword>
<dbReference type="PANTHER" id="PTHR24394:SF29">
    <property type="entry name" value="MYONEURIN"/>
    <property type="match status" value="1"/>
</dbReference>
<name>A0A1B6CAS9_9HEMI</name>
<feature type="domain" description="C2H2-type" evidence="9">
    <location>
        <begin position="174"/>
        <end position="201"/>
    </location>
</feature>
<protein>
    <recommendedName>
        <fullName evidence="9">C2H2-type domain-containing protein</fullName>
    </recommendedName>
</protein>
<dbReference type="EMBL" id="GEDC01020322">
    <property type="protein sequence ID" value="JAS16976.1"/>
    <property type="molecule type" value="Transcribed_RNA"/>
</dbReference>
<dbReference type="FunFam" id="3.30.160.60:FF:000733">
    <property type="entry name" value="Zinc finger protein 236 variant"/>
    <property type="match status" value="1"/>
</dbReference>
<proteinExistence type="predicted"/>
<evidence type="ECO:0000256" key="5">
    <source>
        <dbReference type="ARBA" id="ARBA00022833"/>
    </source>
</evidence>
<reference evidence="10" key="1">
    <citation type="submission" date="2015-12" db="EMBL/GenBank/DDBJ databases">
        <title>De novo transcriptome assembly of four potential Pierce s Disease insect vectors from Arizona vineyards.</title>
        <authorList>
            <person name="Tassone E.E."/>
        </authorList>
    </citation>
    <scope>NUCLEOTIDE SEQUENCE</scope>
</reference>
<keyword evidence="3" id="KW-0677">Repeat</keyword>
<dbReference type="GO" id="GO:0008270">
    <property type="term" value="F:zinc ion binding"/>
    <property type="evidence" value="ECO:0007669"/>
    <property type="project" value="UniProtKB-KW"/>
</dbReference>
<dbReference type="EMBL" id="GEDC01026725">
    <property type="protein sequence ID" value="JAS10573.1"/>
    <property type="molecule type" value="Transcribed_RNA"/>
</dbReference>
<evidence type="ECO:0000256" key="3">
    <source>
        <dbReference type="ARBA" id="ARBA00022737"/>
    </source>
</evidence>
<feature type="compositionally biased region" description="Basic and acidic residues" evidence="8">
    <location>
        <begin position="82"/>
        <end position="96"/>
    </location>
</feature>
<dbReference type="Pfam" id="PF00096">
    <property type="entry name" value="zf-C2H2"/>
    <property type="match status" value="2"/>
</dbReference>
<keyword evidence="2" id="KW-0479">Metal-binding</keyword>
<dbReference type="FunFam" id="3.30.160.60:FF:000145">
    <property type="entry name" value="Zinc finger protein 574"/>
    <property type="match status" value="1"/>
</dbReference>
<feature type="domain" description="C2H2-type" evidence="9">
    <location>
        <begin position="202"/>
        <end position="229"/>
    </location>
</feature>
<evidence type="ECO:0000259" key="9">
    <source>
        <dbReference type="PROSITE" id="PS50157"/>
    </source>
</evidence>
<dbReference type="SUPFAM" id="SSF57667">
    <property type="entry name" value="beta-beta-alpha zinc fingers"/>
    <property type="match status" value="2"/>
</dbReference>
<organism evidence="10">
    <name type="scientific">Clastoptera arizonana</name>
    <name type="common">Arizona spittle bug</name>
    <dbReference type="NCBI Taxonomy" id="38151"/>
    <lineage>
        <taxon>Eukaryota</taxon>
        <taxon>Metazoa</taxon>
        <taxon>Ecdysozoa</taxon>
        <taxon>Arthropoda</taxon>
        <taxon>Hexapoda</taxon>
        <taxon>Insecta</taxon>
        <taxon>Pterygota</taxon>
        <taxon>Neoptera</taxon>
        <taxon>Paraneoptera</taxon>
        <taxon>Hemiptera</taxon>
        <taxon>Auchenorrhyncha</taxon>
        <taxon>Cercopoidea</taxon>
        <taxon>Clastopteridae</taxon>
        <taxon>Clastoptera</taxon>
    </lineage>
</organism>
<dbReference type="InterPro" id="IPR036236">
    <property type="entry name" value="Znf_C2H2_sf"/>
</dbReference>
<feature type="domain" description="C2H2-type" evidence="9">
    <location>
        <begin position="146"/>
        <end position="173"/>
    </location>
</feature>
<gene>
    <name evidence="10" type="ORF">g.14592</name>
    <name evidence="11" type="ORF">g.14594</name>
</gene>
<accession>A0A1B6CAS9</accession>
<sequence length="229" mass="26466">MDLVGLHCEPELIEIKVEPMYIKEEPSDPPDSPEVLDPNESPEENMIYLHDQIKQEDITDPLALPEYSKRVNTRGNTPSEEDSSHSGETLDIKLETEVNLYPLARPEDREDVDEENKDEQKKIRGKCKRKSLKKTNCEGIIRERTIPCDICGSKFYTNWHLKSHSKIHTGEKPFVCILCDKKFSSNGELKRHITVHSGERQYSCPVCDAKFRLRNTMKIHLRIHTGEKP</sequence>
<dbReference type="SMART" id="SM00355">
    <property type="entry name" value="ZnF_C2H2"/>
    <property type="match status" value="3"/>
</dbReference>
<dbReference type="Gene3D" id="3.30.160.60">
    <property type="entry name" value="Classic Zinc Finger"/>
    <property type="match status" value="3"/>
</dbReference>
<evidence type="ECO:0000256" key="2">
    <source>
        <dbReference type="ARBA" id="ARBA00022723"/>
    </source>
</evidence>
<evidence type="ECO:0000256" key="7">
    <source>
        <dbReference type="PROSITE-ProRule" id="PRU00042"/>
    </source>
</evidence>
<evidence type="ECO:0000256" key="8">
    <source>
        <dbReference type="SAM" id="MobiDB-lite"/>
    </source>
</evidence>
<dbReference type="InterPro" id="IPR013087">
    <property type="entry name" value="Znf_C2H2_type"/>
</dbReference>
<comment type="subcellular location">
    <subcellularLocation>
        <location evidence="1">Nucleus</location>
    </subcellularLocation>
</comment>
<keyword evidence="6" id="KW-0539">Nucleus</keyword>
<dbReference type="GO" id="GO:0005634">
    <property type="term" value="C:nucleus"/>
    <property type="evidence" value="ECO:0007669"/>
    <property type="project" value="UniProtKB-SubCell"/>
</dbReference>
<dbReference type="PANTHER" id="PTHR24394">
    <property type="entry name" value="ZINC FINGER PROTEIN"/>
    <property type="match status" value="1"/>
</dbReference>
<keyword evidence="5" id="KW-0862">Zinc</keyword>
<evidence type="ECO:0000313" key="10">
    <source>
        <dbReference type="EMBL" id="JAS10573.1"/>
    </source>
</evidence>
<dbReference type="AlphaFoldDB" id="A0A1B6CAS9"/>
<dbReference type="PROSITE" id="PS00028">
    <property type="entry name" value="ZINC_FINGER_C2H2_1"/>
    <property type="match status" value="3"/>
</dbReference>
<evidence type="ECO:0000256" key="6">
    <source>
        <dbReference type="ARBA" id="ARBA00023242"/>
    </source>
</evidence>
<dbReference type="GO" id="GO:0000981">
    <property type="term" value="F:DNA-binding transcription factor activity, RNA polymerase II-specific"/>
    <property type="evidence" value="ECO:0007669"/>
    <property type="project" value="TreeGrafter"/>
</dbReference>
<evidence type="ECO:0000256" key="1">
    <source>
        <dbReference type="ARBA" id="ARBA00004123"/>
    </source>
</evidence>
<dbReference type="PROSITE" id="PS50157">
    <property type="entry name" value="ZINC_FINGER_C2H2_2"/>
    <property type="match status" value="3"/>
</dbReference>
<evidence type="ECO:0000313" key="11">
    <source>
        <dbReference type="EMBL" id="JAS16976.1"/>
    </source>
</evidence>
<feature type="region of interest" description="Disordered" evidence="8">
    <location>
        <begin position="18"/>
        <end position="123"/>
    </location>
</feature>
<evidence type="ECO:0000256" key="4">
    <source>
        <dbReference type="ARBA" id="ARBA00022771"/>
    </source>
</evidence>
<feature type="non-terminal residue" evidence="10">
    <location>
        <position position="229"/>
    </location>
</feature>
<dbReference type="Pfam" id="PF13894">
    <property type="entry name" value="zf-C2H2_4"/>
    <property type="match status" value="1"/>
</dbReference>